<evidence type="ECO:0000256" key="1">
    <source>
        <dbReference type="ARBA" id="ARBA00004173"/>
    </source>
</evidence>
<protein>
    <recommendedName>
        <fullName evidence="3">Altered inheritance of mitochondria protein 9, mitochondrial</fullName>
    </recommendedName>
    <alternativeName>
        <fullName evidence="6">Found in mitochondrial proteome protein 29</fullName>
    </alternativeName>
</protein>
<dbReference type="InterPro" id="IPR011009">
    <property type="entry name" value="Kinase-like_dom_sf"/>
</dbReference>
<reference evidence="8" key="1">
    <citation type="journal article" date="2021" name="J Fungi (Basel)">
        <title>Virulence traits and population genomics of the black yeast Aureobasidium melanogenum.</title>
        <authorList>
            <person name="Cernosa A."/>
            <person name="Sun X."/>
            <person name="Gostincar C."/>
            <person name="Fang C."/>
            <person name="Gunde-Cimerman N."/>
            <person name="Song Z."/>
        </authorList>
    </citation>
    <scope>NUCLEOTIDE SEQUENCE</scope>
    <source>
        <strain evidence="8">EXF-8016</strain>
    </source>
</reference>
<dbReference type="SUPFAM" id="SSF56112">
    <property type="entry name" value="Protein kinase-like (PK-like)"/>
    <property type="match status" value="1"/>
</dbReference>
<evidence type="ECO:0000256" key="5">
    <source>
        <dbReference type="ARBA" id="ARBA00023128"/>
    </source>
</evidence>
<dbReference type="AlphaFoldDB" id="A0A9P8G7J9"/>
<dbReference type="EMBL" id="JAHFYH010000177">
    <property type="protein sequence ID" value="KAH0210302.1"/>
    <property type="molecule type" value="Genomic_DNA"/>
</dbReference>
<reference evidence="8" key="2">
    <citation type="submission" date="2021-08" db="EMBL/GenBank/DDBJ databases">
        <authorList>
            <person name="Gostincar C."/>
            <person name="Sun X."/>
            <person name="Song Z."/>
            <person name="Gunde-Cimerman N."/>
        </authorList>
    </citation>
    <scope>NUCLEOTIDE SEQUENCE</scope>
    <source>
        <strain evidence="8">EXF-8016</strain>
    </source>
</reference>
<dbReference type="GO" id="GO:0005739">
    <property type="term" value="C:mitochondrion"/>
    <property type="evidence" value="ECO:0007669"/>
    <property type="project" value="UniProtKB-SubCell"/>
</dbReference>
<dbReference type="InterPro" id="IPR002575">
    <property type="entry name" value="Aminoglycoside_PTrfase"/>
</dbReference>
<dbReference type="PANTHER" id="PTHR36091:SF1">
    <property type="entry name" value="ALTERED INHERITANCE OF MITOCHONDRIA PROTEIN 9, MITOCHONDRIAL"/>
    <property type="match status" value="1"/>
</dbReference>
<proteinExistence type="inferred from homology"/>
<evidence type="ECO:0000256" key="6">
    <source>
        <dbReference type="ARBA" id="ARBA00031849"/>
    </source>
</evidence>
<keyword evidence="5" id="KW-0496">Mitochondrion</keyword>
<evidence type="ECO:0000313" key="8">
    <source>
        <dbReference type="EMBL" id="KAH0210302.1"/>
    </source>
</evidence>
<accession>A0A9P8G7J9</accession>
<evidence type="ECO:0000256" key="2">
    <source>
        <dbReference type="ARBA" id="ARBA00005543"/>
    </source>
</evidence>
<name>A0A9P8G7J9_AURME</name>
<dbReference type="PANTHER" id="PTHR36091">
    <property type="entry name" value="ALTERED INHERITANCE OF MITOCHONDRIA PROTEIN 9, MITOCHONDRIAL"/>
    <property type="match status" value="1"/>
</dbReference>
<dbReference type="InterPro" id="IPR051035">
    <property type="entry name" value="Mito_inheritance_9"/>
</dbReference>
<evidence type="ECO:0000313" key="9">
    <source>
        <dbReference type="Proteomes" id="UP000767238"/>
    </source>
</evidence>
<keyword evidence="4" id="KW-0809">Transit peptide</keyword>
<dbReference type="Pfam" id="PF01636">
    <property type="entry name" value="APH"/>
    <property type="match status" value="1"/>
</dbReference>
<dbReference type="Gene3D" id="3.90.1200.10">
    <property type="match status" value="1"/>
</dbReference>
<organism evidence="8 9">
    <name type="scientific">Aureobasidium melanogenum</name>
    <name type="common">Aureobasidium pullulans var. melanogenum</name>
    <dbReference type="NCBI Taxonomy" id="46634"/>
    <lineage>
        <taxon>Eukaryota</taxon>
        <taxon>Fungi</taxon>
        <taxon>Dikarya</taxon>
        <taxon>Ascomycota</taxon>
        <taxon>Pezizomycotina</taxon>
        <taxon>Dothideomycetes</taxon>
        <taxon>Dothideomycetidae</taxon>
        <taxon>Dothideales</taxon>
        <taxon>Saccotheciaceae</taxon>
        <taxon>Aureobasidium</taxon>
    </lineage>
</organism>
<sequence length="527" mass="59865">MATLMSSTSYADQSSSFLTRQATDYTAGRWLRNDNGERKARHISFNFKALVDKVVSCCEGATSIQTWSKKEGNSCKAFVFCTDNGKQIVAKLPTSVAGPKSLITNSEVATIRYLQKHTSIPIPRVIDWNDDPLNAVGCEYVIMEYAAGVQLSSVWQKLDLRKQMRCMESIVRHMAQLTKLDFPLYGSLYLSDFSMIDQSHKHGLDNDFCISLHCGNRFWACGADEQRFTHLSKPDHGPWVDIPAYCNGLIDTALTRLPPFDRSHPNEKPYQGRVEEHIQLLGIARKILQILARDPRINGNASPTIMHPDLHLHNIFVDPDDPTTITAFIDWQATSIEPAFEHAGMVLDLETTQLHFPGKRNSEGDSHMVLERAYDALVKVHVPRLAAVRNIDDDLLRLLRYCHRTWVDGITVLRDELINLSTRWEAFGLPSPCPYTPPSGKALQDHKKDHQVFLQALELKESLMEQLQTTNDGWIQSELWDETQENHTDAFMTLLEAVSQPDSDMTIQELEAIWPFDKPITTHKNQR</sequence>
<comment type="subcellular location">
    <subcellularLocation>
        <location evidence="1">Mitochondrion</location>
    </subcellularLocation>
</comment>
<evidence type="ECO:0000256" key="3">
    <source>
        <dbReference type="ARBA" id="ARBA00016197"/>
    </source>
</evidence>
<feature type="non-terminal residue" evidence="8">
    <location>
        <position position="527"/>
    </location>
</feature>
<comment type="caution">
    <text evidence="8">The sequence shown here is derived from an EMBL/GenBank/DDBJ whole genome shotgun (WGS) entry which is preliminary data.</text>
</comment>
<evidence type="ECO:0000259" key="7">
    <source>
        <dbReference type="Pfam" id="PF01636"/>
    </source>
</evidence>
<gene>
    <name evidence="8" type="ORF">KCV03_g10097</name>
</gene>
<evidence type="ECO:0000256" key="4">
    <source>
        <dbReference type="ARBA" id="ARBA00022946"/>
    </source>
</evidence>
<comment type="similarity">
    <text evidence="2">Belongs to the AIM9 family.</text>
</comment>
<feature type="domain" description="Aminoglycoside phosphotransferase" evidence="7">
    <location>
        <begin position="83"/>
        <end position="348"/>
    </location>
</feature>
<dbReference type="Proteomes" id="UP000767238">
    <property type="component" value="Unassembled WGS sequence"/>
</dbReference>